<evidence type="ECO:0000256" key="5">
    <source>
        <dbReference type="ARBA" id="ARBA00023136"/>
    </source>
</evidence>
<gene>
    <name evidence="14" type="ORF">PENTCL1PPCAC_27769</name>
</gene>
<comment type="caution">
    <text evidence="14">The sequence shown here is derived from an EMBL/GenBank/DDBJ whole genome shotgun (WGS) entry which is preliminary data.</text>
</comment>
<evidence type="ECO:0000256" key="12">
    <source>
        <dbReference type="SAM" id="Phobius"/>
    </source>
</evidence>
<dbReference type="PROSITE" id="PS50088">
    <property type="entry name" value="ANK_REPEAT"/>
    <property type="match status" value="3"/>
</dbReference>
<dbReference type="InterPro" id="IPR035993">
    <property type="entry name" value="Notch-like_dom_sf"/>
</dbReference>
<evidence type="ECO:0000313" key="14">
    <source>
        <dbReference type="EMBL" id="GMT05595.1"/>
    </source>
</evidence>
<evidence type="ECO:0000259" key="13">
    <source>
        <dbReference type="PROSITE" id="PS50026"/>
    </source>
</evidence>
<keyword evidence="4 9" id="KW-0040">ANK repeat</keyword>
<keyword evidence="2" id="KW-0677">Repeat</keyword>
<dbReference type="GO" id="GO:0012505">
    <property type="term" value="C:endomembrane system"/>
    <property type="evidence" value="ECO:0007669"/>
    <property type="project" value="UniProtKB-SubCell"/>
</dbReference>
<dbReference type="Gene3D" id="2.10.25.10">
    <property type="entry name" value="Laminin"/>
    <property type="match status" value="2"/>
</dbReference>
<name>A0AAV5UI84_9BILA</name>
<organism evidence="14 15">
    <name type="scientific">Pristionchus entomophagus</name>
    <dbReference type="NCBI Taxonomy" id="358040"/>
    <lineage>
        <taxon>Eukaryota</taxon>
        <taxon>Metazoa</taxon>
        <taxon>Ecdysozoa</taxon>
        <taxon>Nematoda</taxon>
        <taxon>Chromadorea</taxon>
        <taxon>Rhabditida</taxon>
        <taxon>Rhabditina</taxon>
        <taxon>Diplogasteromorpha</taxon>
        <taxon>Diplogasteroidea</taxon>
        <taxon>Neodiplogasteridae</taxon>
        <taxon>Pristionchus</taxon>
    </lineage>
</organism>
<evidence type="ECO:0000256" key="10">
    <source>
        <dbReference type="PROSITE-ProRule" id="PRU00076"/>
    </source>
</evidence>
<reference evidence="14" key="1">
    <citation type="submission" date="2023-10" db="EMBL/GenBank/DDBJ databases">
        <title>Genome assembly of Pristionchus species.</title>
        <authorList>
            <person name="Yoshida K."/>
            <person name="Sommer R.J."/>
        </authorList>
    </citation>
    <scope>NUCLEOTIDE SEQUENCE</scope>
    <source>
        <strain evidence="14">RS0144</strain>
    </source>
</reference>
<keyword evidence="6 10" id="KW-1015">Disulfide bond</keyword>
<keyword evidence="3 12" id="KW-1133">Transmembrane helix</keyword>
<dbReference type="PROSITE" id="PS01186">
    <property type="entry name" value="EGF_2"/>
    <property type="match status" value="2"/>
</dbReference>
<protein>
    <recommendedName>
        <fullName evidence="13">EGF-like domain-containing protein</fullName>
    </recommendedName>
</protein>
<dbReference type="SUPFAM" id="SSF90193">
    <property type="entry name" value="Notch domain"/>
    <property type="match status" value="2"/>
</dbReference>
<dbReference type="CDD" id="cd00054">
    <property type="entry name" value="EGF_CA"/>
    <property type="match status" value="1"/>
</dbReference>
<feature type="domain" description="EGF-like" evidence="13">
    <location>
        <begin position="88"/>
        <end position="125"/>
    </location>
</feature>
<evidence type="ECO:0000256" key="4">
    <source>
        <dbReference type="ARBA" id="ARBA00023043"/>
    </source>
</evidence>
<feature type="repeat" description="ANK" evidence="9">
    <location>
        <begin position="593"/>
        <end position="626"/>
    </location>
</feature>
<dbReference type="Pfam" id="PF12796">
    <property type="entry name" value="Ank_2"/>
    <property type="match status" value="2"/>
</dbReference>
<dbReference type="PROSITE" id="PS50297">
    <property type="entry name" value="ANK_REP_REGION"/>
    <property type="match status" value="3"/>
</dbReference>
<dbReference type="Pfam" id="PF00066">
    <property type="entry name" value="Notch"/>
    <property type="match status" value="2"/>
</dbReference>
<feature type="transmembrane region" description="Helical" evidence="12">
    <location>
        <begin position="413"/>
        <end position="437"/>
    </location>
</feature>
<feature type="disulfide bond" evidence="10">
    <location>
        <begin position="92"/>
        <end position="102"/>
    </location>
</feature>
<proteinExistence type="predicted"/>
<dbReference type="InterPro" id="IPR000800">
    <property type="entry name" value="Notch_dom"/>
</dbReference>
<feature type="repeat" description="ANK" evidence="9">
    <location>
        <begin position="494"/>
        <end position="516"/>
    </location>
</feature>
<dbReference type="PROSITE" id="PS50026">
    <property type="entry name" value="EGF_3"/>
    <property type="match status" value="2"/>
</dbReference>
<feature type="repeat" description="ANK" evidence="9">
    <location>
        <begin position="627"/>
        <end position="659"/>
    </location>
</feature>
<comment type="caution">
    <text evidence="10">Lacks conserved residue(s) required for the propagation of feature annotation.</text>
</comment>
<evidence type="ECO:0000256" key="8">
    <source>
        <dbReference type="ARBA" id="ARBA00046288"/>
    </source>
</evidence>
<dbReference type="Proteomes" id="UP001432027">
    <property type="component" value="Unassembled WGS sequence"/>
</dbReference>
<evidence type="ECO:0000256" key="9">
    <source>
        <dbReference type="PROSITE-ProRule" id="PRU00023"/>
    </source>
</evidence>
<feature type="region of interest" description="Disordered" evidence="11">
    <location>
        <begin position="816"/>
        <end position="852"/>
    </location>
</feature>
<dbReference type="Gene3D" id="1.25.40.20">
    <property type="entry name" value="Ankyrin repeat-containing domain"/>
    <property type="match status" value="2"/>
</dbReference>
<evidence type="ECO:0000256" key="6">
    <source>
        <dbReference type="ARBA" id="ARBA00023157"/>
    </source>
</evidence>
<dbReference type="SUPFAM" id="SSF48403">
    <property type="entry name" value="Ankyrin repeat"/>
    <property type="match status" value="1"/>
</dbReference>
<dbReference type="PANTHER" id="PTHR24198">
    <property type="entry name" value="ANKYRIN REPEAT AND PROTEIN KINASE DOMAIN-CONTAINING PROTEIN"/>
    <property type="match status" value="1"/>
</dbReference>
<feature type="domain" description="EGF-like" evidence="13">
    <location>
        <begin position="128"/>
        <end position="163"/>
    </location>
</feature>
<keyword evidence="5 12" id="KW-0472">Membrane</keyword>
<dbReference type="AlphaFoldDB" id="A0AAV5UI84"/>
<dbReference type="InterPro" id="IPR002110">
    <property type="entry name" value="Ankyrin_rpt"/>
</dbReference>
<accession>A0AAV5UI84</accession>
<comment type="subcellular location">
    <subcellularLocation>
        <location evidence="8">Endomembrane system</location>
        <topology evidence="8">Single-pass type I membrane protein</topology>
    </subcellularLocation>
</comment>
<feature type="region of interest" description="Disordered" evidence="11">
    <location>
        <begin position="874"/>
        <end position="901"/>
    </location>
</feature>
<dbReference type="SMART" id="SM00248">
    <property type="entry name" value="ANK"/>
    <property type="match status" value="4"/>
</dbReference>
<evidence type="ECO:0000256" key="2">
    <source>
        <dbReference type="ARBA" id="ARBA00022737"/>
    </source>
</evidence>
<evidence type="ECO:0000256" key="1">
    <source>
        <dbReference type="ARBA" id="ARBA00022692"/>
    </source>
</evidence>
<feature type="compositionally biased region" description="Polar residues" evidence="11">
    <location>
        <begin position="874"/>
        <end position="893"/>
    </location>
</feature>
<dbReference type="EMBL" id="BTSX01000006">
    <property type="protein sequence ID" value="GMT05595.1"/>
    <property type="molecule type" value="Genomic_DNA"/>
</dbReference>
<dbReference type="SUPFAM" id="SSF57196">
    <property type="entry name" value="EGF/Laminin"/>
    <property type="match status" value="1"/>
</dbReference>
<evidence type="ECO:0000256" key="3">
    <source>
        <dbReference type="ARBA" id="ARBA00022989"/>
    </source>
</evidence>
<keyword evidence="15" id="KW-1185">Reference proteome</keyword>
<dbReference type="SMART" id="SM00004">
    <property type="entry name" value="NL"/>
    <property type="match status" value="2"/>
</dbReference>
<dbReference type="PROSITE" id="PS00022">
    <property type="entry name" value="EGF_1"/>
    <property type="match status" value="2"/>
</dbReference>
<dbReference type="Gene3D" id="4.10.470.20">
    <property type="match status" value="2"/>
</dbReference>
<dbReference type="SMART" id="SM00181">
    <property type="entry name" value="EGF"/>
    <property type="match status" value="3"/>
</dbReference>
<dbReference type="InterPro" id="IPR036770">
    <property type="entry name" value="Ankyrin_rpt-contain_sf"/>
</dbReference>
<evidence type="ECO:0000313" key="15">
    <source>
        <dbReference type="Proteomes" id="UP001432027"/>
    </source>
</evidence>
<evidence type="ECO:0000256" key="11">
    <source>
        <dbReference type="SAM" id="MobiDB-lite"/>
    </source>
</evidence>
<sequence length="901" mass="97450">FRCQKFVNQIVRHLQNKKSLCMKAFSVILAILLHSLLGVAIACPVGSEGPLCEEKCTKDCNSGQCAWRNETQVCICEEAKWTGANCEVARPCSDVKCNHGRCEQLNSTLIFICVCNDGYKGKHCDVPIIDLCIGQSKISCENGATCVDNKCVCEDGFGGELCENIVPKLSEYESSRCSPSCAAIFANNKCDEECNTAECFYDGLDCYERPEIADPTWIDTGSHELLSPSTQCLQYYGNGICNKDCNSGLYGFDGGDCEKELRGTVKSQIQISLNVKPSDVYLSKKSLLAYLAQILRAAVSISESKLDGRPEVFSTVSATGAEERIALDSNMLLDRYNDYTTMILDVDASHCSDNTCLQLNGSDKTIQSAIVLLDTYFVRSKRHLEFPALTRMNNFTVEDVKAPEESAVSWIEIFVTVIISMCATLLFALLIIACWLIRRRRRCLKTTKDGACHGWIGHHKNRLVTAVEEGNVSSLTSLLSETSPIEAANAEDESGNTVLHMAASRDDKEVVKLLLQSMMFDVCSVNSVGQSPLLYSLKDGKPGLETLTLLVNAINDAKLRQRTTSQGTPRAATSHLMLTALSEEPGWGLTDAVGRSALHHAAMVGRPRHIIHFLVSHGASPGLQDASGNTPLHLASINGHSETVNALLDERASVTITNTLGNTPAKVGELNGHLNLAALLFEREEAVISAPLRSRHDSQRATMYSTNESIFSDEPDEHELVLPSLLSSFNAFNDELAACSLGAMSENGCDGGGGGRLSLSGLGSGGPNSTLSGSVDGLLQTTPRPSLPHILTPSSQLVEVSPERDAVPTTLPRKSLFGVERSPSDPRPSQLTTPYGATYGKRRSLPDGPSIPTITGNYRDVLLSPVHFTYASNTMSTTSERSQSSAGHDSLVSSFRPPPLS</sequence>
<evidence type="ECO:0000256" key="7">
    <source>
        <dbReference type="ARBA" id="ARBA00023180"/>
    </source>
</evidence>
<keyword evidence="1 12" id="KW-0812">Transmembrane</keyword>
<keyword evidence="7" id="KW-0325">Glycoprotein</keyword>
<dbReference type="InterPro" id="IPR000742">
    <property type="entry name" value="EGF"/>
</dbReference>
<keyword evidence="10" id="KW-0245">EGF-like domain</keyword>
<feature type="disulfide bond" evidence="10">
    <location>
        <begin position="153"/>
        <end position="162"/>
    </location>
</feature>
<feature type="disulfide bond" evidence="10">
    <location>
        <begin position="115"/>
        <end position="124"/>
    </location>
</feature>
<dbReference type="PANTHER" id="PTHR24198:SF165">
    <property type="entry name" value="ANKYRIN REPEAT-CONTAINING PROTEIN-RELATED"/>
    <property type="match status" value="1"/>
</dbReference>
<feature type="non-terminal residue" evidence="14">
    <location>
        <position position="1"/>
    </location>
</feature>